<proteinExistence type="predicted"/>
<organism evidence="1 2">
    <name type="scientific">Methylobacterium planeticum</name>
    <dbReference type="NCBI Taxonomy" id="2615211"/>
    <lineage>
        <taxon>Bacteria</taxon>
        <taxon>Pseudomonadati</taxon>
        <taxon>Pseudomonadota</taxon>
        <taxon>Alphaproteobacteria</taxon>
        <taxon>Hyphomicrobiales</taxon>
        <taxon>Methylobacteriaceae</taxon>
        <taxon>Methylobacterium</taxon>
    </lineage>
</organism>
<dbReference type="Pfam" id="PF09694">
    <property type="entry name" value="Gcw_chp"/>
    <property type="match status" value="1"/>
</dbReference>
<evidence type="ECO:0000313" key="1">
    <source>
        <dbReference type="EMBL" id="KAB1074947.1"/>
    </source>
</evidence>
<dbReference type="Proteomes" id="UP000441523">
    <property type="component" value="Unassembled WGS sequence"/>
</dbReference>
<reference evidence="1 2" key="1">
    <citation type="submission" date="2019-09" db="EMBL/GenBank/DDBJ databases">
        <title>YIM 132548 draft genome.</title>
        <authorList>
            <person name="Jiang L."/>
        </authorList>
    </citation>
    <scope>NUCLEOTIDE SEQUENCE [LARGE SCALE GENOMIC DNA]</scope>
    <source>
        <strain evidence="1 2">YIM 132548</strain>
    </source>
</reference>
<dbReference type="AlphaFoldDB" id="A0A6N6MTE4"/>
<dbReference type="EMBL" id="VZZJ01000004">
    <property type="protein sequence ID" value="KAB1074947.1"/>
    <property type="molecule type" value="Genomic_DNA"/>
</dbReference>
<gene>
    <name evidence="1" type="ORF">F6X51_07070</name>
</gene>
<protein>
    <submittedName>
        <fullName evidence="1">Uncharacterized protein</fullName>
    </submittedName>
</protein>
<keyword evidence="2" id="KW-1185">Reference proteome</keyword>
<comment type="caution">
    <text evidence="1">The sequence shown here is derived from an EMBL/GenBank/DDBJ whole genome shotgun (WGS) entry which is preliminary data.</text>
</comment>
<accession>A0A6N6MTE4</accession>
<name>A0A6N6MTE4_9HYPH</name>
<sequence>MPPEAKAPDPLIGFAFYSQYASDYNFRGVSQSNLQGSYQTFFEAQFFNNFAYAGLYTWQTRLPTRPDFEFDLVAGIRPTFDKLSFDLGVIYYYYPNEQRLLNPFNGAFLTTANTDFIEYAGKALYQATPELAIGANVFYAPNYLGQHTNGTYTSGTIAYTLPATLFPFLPEAYAGGFSISGEGGHYFLGAAKTSVTGFIGGPNKFAAFDLPSYNYGNVGISYTYKNLLLDFRFHTTDLTPTQCFALTGDFRGNINGGTSRWCGDAFIGSIRWQASTASPGVYAEPGGFLNLFK</sequence>
<dbReference type="InterPro" id="IPR010239">
    <property type="entry name" value="CHP02001"/>
</dbReference>
<evidence type="ECO:0000313" key="2">
    <source>
        <dbReference type="Proteomes" id="UP000441523"/>
    </source>
</evidence>